<dbReference type="InterPro" id="IPR011011">
    <property type="entry name" value="Znf_FYVE_PHD"/>
</dbReference>
<evidence type="ECO:0000256" key="8">
    <source>
        <dbReference type="ARBA" id="ARBA00022853"/>
    </source>
</evidence>
<evidence type="ECO:0000259" key="15">
    <source>
        <dbReference type="PROSITE" id="PS51726"/>
    </source>
</evidence>
<evidence type="ECO:0000256" key="6">
    <source>
        <dbReference type="ARBA" id="ARBA00022771"/>
    </source>
</evidence>
<dbReference type="GO" id="GO:0003712">
    <property type="term" value="F:transcription coregulator activity"/>
    <property type="evidence" value="ECO:0007669"/>
    <property type="project" value="TreeGrafter"/>
</dbReference>
<evidence type="ECO:0000256" key="13">
    <source>
        <dbReference type="SAM" id="MobiDB-lite"/>
    </source>
</evidence>
<feature type="domain" description="MYST-type HAT" evidence="15">
    <location>
        <begin position="789"/>
        <end position="1064"/>
    </location>
</feature>
<dbReference type="InterPro" id="IPR040706">
    <property type="entry name" value="Zf-MYST"/>
</dbReference>
<evidence type="ECO:0000256" key="2">
    <source>
        <dbReference type="ARBA" id="ARBA00010107"/>
    </source>
</evidence>
<dbReference type="InterPro" id="IPR001965">
    <property type="entry name" value="Znf_PHD"/>
</dbReference>
<dbReference type="InterPro" id="IPR013083">
    <property type="entry name" value="Znf_RING/FYVE/PHD"/>
</dbReference>
<dbReference type="InterPro" id="IPR050603">
    <property type="entry name" value="MYST_HAT"/>
</dbReference>
<feature type="compositionally biased region" description="Basic residues" evidence="13">
    <location>
        <begin position="1322"/>
        <end position="1339"/>
    </location>
</feature>
<dbReference type="GO" id="GO:0070776">
    <property type="term" value="C:MOZ/MORF histone acetyltransferase complex"/>
    <property type="evidence" value="ECO:0007669"/>
    <property type="project" value="TreeGrafter"/>
</dbReference>
<keyword evidence="5" id="KW-0479">Metal-binding</keyword>
<proteinExistence type="inferred from homology"/>
<feature type="compositionally biased region" description="Basic and acidic residues" evidence="13">
    <location>
        <begin position="1118"/>
        <end position="1127"/>
    </location>
</feature>
<evidence type="ECO:0000256" key="5">
    <source>
        <dbReference type="ARBA" id="ARBA00022723"/>
    </source>
</evidence>
<dbReference type="Gene3D" id="3.30.40.10">
    <property type="entry name" value="Zinc/RING finger domain, C3HC4 (zinc finger)"/>
    <property type="match status" value="2"/>
</dbReference>
<feature type="compositionally biased region" description="Basic and acidic residues" evidence="13">
    <location>
        <begin position="1340"/>
        <end position="1354"/>
    </location>
</feature>
<accession>A0A1B6CCK1</accession>
<dbReference type="Pfam" id="PF01853">
    <property type="entry name" value="MOZ_SAS"/>
    <property type="match status" value="1"/>
</dbReference>
<dbReference type="InterPro" id="IPR019787">
    <property type="entry name" value="Znf_PHD-finger"/>
</dbReference>
<name>A0A1B6CCK1_9HEMI</name>
<dbReference type="GO" id="GO:0006357">
    <property type="term" value="P:regulation of transcription by RNA polymerase II"/>
    <property type="evidence" value="ECO:0007669"/>
    <property type="project" value="TreeGrafter"/>
</dbReference>
<dbReference type="GO" id="GO:0010484">
    <property type="term" value="F:histone H3 acetyltransferase activity"/>
    <property type="evidence" value="ECO:0007669"/>
    <property type="project" value="TreeGrafter"/>
</dbReference>
<feature type="compositionally biased region" description="Basic residues" evidence="13">
    <location>
        <begin position="587"/>
        <end position="598"/>
    </location>
</feature>
<feature type="compositionally biased region" description="Basic and acidic residues" evidence="13">
    <location>
        <begin position="1374"/>
        <end position="1388"/>
    </location>
</feature>
<feature type="compositionally biased region" description="Low complexity" evidence="13">
    <location>
        <begin position="1237"/>
        <end position="1249"/>
    </location>
</feature>
<feature type="compositionally biased region" description="Polar residues" evidence="13">
    <location>
        <begin position="486"/>
        <end position="500"/>
    </location>
</feature>
<feature type="compositionally biased region" description="Basic and acidic residues" evidence="13">
    <location>
        <begin position="1154"/>
        <end position="1173"/>
    </location>
</feature>
<dbReference type="InterPro" id="IPR002717">
    <property type="entry name" value="HAT_MYST-type"/>
</dbReference>
<evidence type="ECO:0000256" key="7">
    <source>
        <dbReference type="ARBA" id="ARBA00022833"/>
    </source>
</evidence>
<dbReference type="PROSITE" id="PS50016">
    <property type="entry name" value="ZF_PHD_2"/>
    <property type="match status" value="1"/>
</dbReference>
<keyword evidence="6 12" id="KW-0863">Zinc-finger</keyword>
<keyword evidence="10" id="KW-0539">Nucleus</keyword>
<dbReference type="Pfam" id="PF00628">
    <property type="entry name" value="PHD"/>
    <property type="match status" value="1"/>
</dbReference>
<keyword evidence="9" id="KW-0007">Acetylation</keyword>
<dbReference type="InterPro" id="IPR016181">
    <property type="entry name" value="Acyl_CoA_acyltransferase"/>
</dbReference>
<feature type="compositionally biased region" description="Low complexity" evidence="13">
    <location>
        <begin position="286"/>
        <end position="297"/>
    </location>
</feature>
<dbReference type="PROSITE" id="PS01359">
    <property type="entry name" value="ZF_PHD_1"/>
    <property type="match status" value="1"/>
</dbReference>
<dbReference type="SMART" id="SM00249">
    <property type="entry name" value="PHD"/>
    <property type="match status" value="2"/>
</dbReference>
<dbReference type="EMBL" id="GEDC01026122">
    <property type="protein sequence ID" value="JAS11176.1"/>
    <property type="molecule type" value="Transcribed_RNA"/>
</dbReference>
<dbReference type="SUPFAM" id="SSF55729">
    <property type="entry name" value="Acyl-CoA N-acyltransferases (Nat)"/>
    <property type="match status" value="1"/>
</dbReference>
<dbReference type="GO" id="GO:0008270">
    <property type="term" value="F:zinc ion binding"/>
    <property type="evidence" value="ECO:0007669"/>
    <property type="project" value="UniProtKB-KW"/>
</dbReference>
<keyword evidence="8" id="KW-0156">Chromatin regulator</keyword>
<evidence type="ECO:0000256" key="12">
    <source>
        <dbReference type="PROSITE-ProRule" id="PRU00146"/>
    </source>
</evidence>
<feature type="active site" description="Proton donor/acceptor" evidence="11">
    <location>
        <position position="965"/>
    </location>
</feature>
<dbReference type="Pfam" id="PF17772">
    <property type="entry name" value="zf-MYST"/>
    <property type="match status" value="1"/>
</dbReference>
<feature type="compositionally biased region" description="Pro residues" evidence="13">
    <location>
        <begin position="1303"/>
        <end position="1312"/>
    </location>
</feature>
<feature type="compositionally biased region" description="Basic and acidic residues" evidence="13">
    <location>
        <begin position="1293"/>
        <end position="1302"/>
    </location>
</feature>
<feature type="region of interest" description="Disordered" evidence="13">
    <location>
        <begin position="251"/>
        <end position="323"/>
    </location>
</feature>
<sequence length="1429" mass="159200">HQNLFKHQNHLIEVRRGKKLLKKLRIHQRKLLYQSVVNAWVQLQKNSSGVEEKLSTCEGCGAAVHLSCATGCKSSELAAVLGTSGIWFCEECRVCAGCKEAKDQTCLVNCNSCERVFHMGCLQPPPDRRPKSPWRCTYCLEPHDKPPPPPPPPPQVMLVPTKTPRNINKALKNQRLAARGLTGRKGKCSNMGLAESSSEDGNDSFPPTLTQNPSLTPGGGPGNGRREETSDRISKEKQKFFRLSAFYAPQAGGAGAGRGVREDSTTSSSSSSSESENEGENKVHISASLFSKPLSSKPLHHSRSNSKSNSSNSNKLKKNVLSYKPSNSELKSVKLCDIRDNKFTKSGSKISCNKEDVKSLSKSGSVESLKTSPHRLATNHDRCKTTKSNLDEKEIPSESITVQSTVAPVFSNLYKSPSFNAFSSSHELTPKVPSTIYPKPLTSLIKSGNTSPSKFPLLKPGGSMSSLIASVSKSYLMKSSFMQTSCLSPSHKNESTQSKSSSDEKPWGFAAAAAHKKTEIFGLDKTGPSLSDIKNSSLNLGASSFEKTVKPGFGQLKGLFDGLSHLFATPAHGRSRTGGNVPNYNPGRRRKRSVISKQRQKSILHDVRSWKKVPKPMFSPLEKAVPLPSLPTPSFQSAFIPKSVTEHLSPSSLVKTAVYSKRHELERRRLLKGDYFGSGPLDLLCIGSDDTKMHKRNLIAEATQTHHQQAFTQHSPMPQHPQTVRSSNRSVTQSINNLLASDLPPGVTPKDVEIFKQAREKANSIMASSEPVASEELLATTSTPGNVPVQSRCPAAIEFGKYCIQTWYSSPFPQEYARLPKLFLCEFCLKYTKSKVVLQRHIDKCNWRHPPGTEIYRHDDVSVFEVDGNVNKIFCQNLCLLAKLFLDHKTLYYDVEPFLFYVLTKNDAKGFHLVGYFSKEKHCQQKYNVSCIMTMPQYQRQGYGRFLIHFSYLLSREEGQPGTPEKPLSDLGRVSYHAYWKSVILEYLDKHRSDRFSVGALSKETGLFSHDIATTLQLLGMVRMNEKNEIIIVVDWDLVDKHVERVAKSKTRIEIDPECLRWTPLVHTIVNPFRTEVEENQKVVAGGSKDSSEDEDIDIITQEEKILPTRGRGRRKRVDTDLEKSEDNLSASESEDAPSKKRQAKQRLLSDYFPTKDDAKSETESIEGHESTMKRRSVFRQVEGESKRLKSDSSASLLKPSRLSSTPLVNQGATLSPVSKTFSGSKRGRGRGRGRGSKSLGRGSSGSSGPLNRKSVAARERWQQLKERKRLEEEERNVSAKALEGMPQLSPESEDKTSDVDHLPPPLLPPPLIQHTDDNPRPKKVRSKKRKPGRPRKKFEKKDKSLEDEVSFDKELEENDSTDTTKDNSAAAEDDLKQPVEEENKEPTIDTCESVQKPDEPTYSPEPVHNNTSPPHIHIETESEEHYPV</sequence>
<dbReference type="GO" id="GO:0003682">
    <property type="term" value="F:chromatin binding"/>
    <property type="evidence" value="ECO:0007669"/>
    <property type="project" value="TreeGrafter"/>
</dbReference>
<dbReference type="GO" id="GO:0040029">
    <property type="term" value="P:epigenetic regulation of gene expression"/>
    <property type="evidence" value="ECO:0007669"/>
    <property type="project" value="UniProtKB-ARBA"/>
</dbReference>
<feature type="compositionally biased region" description="Basic residues" evidence="13">
    <location>
        <begin position="1226"/>
        <end position="1236"/>
    </location>
</feature>
<evidence type="ECO:0000259" key="14">
    <source>
        <dbReference type="PROSITE" id="PS50016"/>
    </source>
</evidence>
<dbReference type="SUPFAM" id="SSF57903">
    <property type="entry name" value="FYVE/PHD zinc finger"/>
    <property type="match status" value="1"/>
</dbReference>
<feature type="domain" description="PHD-type" evidence="14">
    <location>
        <begin position="89"/>
        <end position="142"/>
    </location>
</feature>
<feature type="region of interest" description="Disordered" evidence="13">
    <location>
        <begin position="178"/>
        <end position="233"/>
    </location>
</feature>
<dbReference type="Gene3D" id="3.30.60.60">
    <property type="entry name" value="N-acetyl transferase-like"/>
    <property type="match status" value="1"/>
</dbReference>
<evidence type="ECO:0000256" key="11">
    <source>
        <dbReference type="PIRSR" id="PIRSR602717-51"/>
    </source>
</evidence>
<dbReference type="FunFam" id="3.40.630.30:FF:000001">
    <property type="entry name" value="Histone acetyltransferase"/>
    <property type="match status" value="1"/>
</dbReference>
<feature type="region of interest" description="Disordered" evidence="13">
    <location>
        <begin position="486"/>
        <end position="506"/>
    </location>
</feature>
<feature type="region of interest" description="Disordered" evidence="13">
    <location>
        <begin position="1081"/>
        <end position="1429"/>
    </location>
</feature>
<feature type="compositionally biased region" description="Polar residues" evidence="13">
    <location>
        <begin position="1192"/>
        <end position="1222"/>
    </location>
</feature>
<feature type="compositionally biased region" description="Basic and acidic residues" evidence="13">
    <location>
        <begin position="224"/>
        <end position="233"/>
    </location>
</feature>
<gene>
    <name evidence="16" type="ORF">g.39209</name>
</gene>
<evidence type="ECO:0000313" key="16">
    <source>
        <dbReference type="EMBL" id="JAS11176.1"/>
    </source>
</evidence>
<feature type="region of interest" description="Disordered" evidence="13">
    <location>
        <begin position="571"/>
        <end position="598"/>
    </location>
</feature>
<feature type="compositionally biased region" description="Low complexity" evidence="13">
    <location>
        <begin position="305"/>
        <end position="323"/>
    </location>
</feature>
<feature type="non-terminal residue" evidence="16">
    <location>
        <position position="1429"/>
    </location>
</feature>
<dbReference type="PANTHER" id="PTHR10615:SF217">
    <property type="entry name" value="HISTONE ACETYLTRANSFERASE"/>
    <property type="match status" value="1"/>
</dbReference>
<protein>
    <recommendedName>
        <fullName evidence="3">histone acetyltransferase</fullName>
        <ecNumber evidence="3">2.3.1.48</ecNumber>
    </recommendedName>
</protein>
<dbReference type="InterPro" id="IPR036388">
    <property type="entry name" value="WH-like_DNA-bd_sf"/>
</dbReference>
<feature type="compositionally biased region" description="Basic and acidic residues" evidence="13">
    <location>
        <begin position="1417"/>
        <end position="1429"/>
    </location>
</feature>
<feature type="compositionally biased region" description="Basic and acidic residues" evidence="13">
    <location>
        <begin position="1257"/>
        <end position="1278"/>
    </location>
</feature>
<feature type="compositionally biased region" description="Low complexity" evidence="13">
    <location>
        <begin position="265"/>
        <end position="274"/>
    </location>
</feature>
<dbReference type="EC" id="2.3.1.48" evidence="3"/>
<evidence type="ECO:0000256" key="4">
    <source>
        <dbReference type="ARBA" id="ARBA00022679"/>
    </source>
</evidence>
<dbReference type="FunFam" id="3.30.60.60:FF:000001">
    <property type="entry name" value="Histone acetyltransferase"/>
    <property type="match status" value="1"/>
</dbReference>
<evidence type="ECO:0000256" key="10">
    <source>
        <dbReference type="ARBA" id="ARBA00023242"/>
    </source>
</evidence>
<keyword evidence="7" id="KW-0862">Zinc</keyword>
<evidence type="ECO:0000256" key="3">
    <source>
        <dbReference type="ARBA" id="ARBA00013184"/>
    </source>
</evidence>
<dbReference type="PROSITE" id="PS51726">
    <property type="entry name" value="MYST_HAT"/>
    <property type="match status" value="1"/>
</dbReference>
<evidence type="ECO:0000256" key="9">
    <source>
        <dbReference type="ARBA" id="ARBA00022990"/>
    </source>
</evidence>
<feature type="non-terminal residue" evidence="16">
    <location>
        <position position="1"/>
    </location>
</feature>
<reference evidence="16" key="1">
    <citation type="submission" date="2015-12" db="EMBL/GenBank/DDBJ databases">
        <title>De novo transcriptome assembly of four potential Pierce s Disease insect vectors from Arizona vineyards.</title>
        <authorList>
            <person name="Tassone E.E."/>
        </authorList>
    </citation>
    <scope>NUCLEOTIDE SEQUENCE</scope>
</reference>
<dbReference type="GO" id="GO:0005634">
    <property type="term" value="C:nucleus"/>
    <property type="evidence" value="ECO:0007669"/>
    <property type="project" value="UniProtKB-SubCell"/>
</dbReference>
<feature type="compositionally biased region" description="Basic and acidic residues" evidence="13">
    <location>
        <begin position="1182"/>
        <end position="1191"/>
    </location>
</feature>
<comment type="similarity">
    <text evidence="2">Belongs to the MYST (SAS/MOZ) family.</text>
</comment>
<evidence type="ECO:0000256" key="1">
    <source>
        <dbReference type="ARBA" id="ARBA00004123"/>
    </source>
</evidence>
<dbReference type="InterPro" id="IPR019786">
    <property type="entry name" value="Zinc_finger_PHD-type_CS"/>
</dbReference>
<dbReference type="Gene3D" id="3.40.630.30">
    <property type="match status" value="1"/>
</dbReference>
<comment type="subcellular location">
    <subcellularLocation>
        <location evidence="1">Nucleus</location>
    </subcellularLocation>
</comment>
<feature type="compositionally biased region" description="Polar residues" evidence="13">
    <location>
        <begin position="205"/>
        <end position="215"/>
    </location>
</feature>
<organism evidence="16">
    <name type="scientific">Clastoptera arizonana</name>
    <name type="common">Arizona spittle bug</name>
    <dbReference type="NCBI Taxonomy" id="38151"/>
    <lineage>
        <taxon>Eukaryota</taxon>
        <taxon>Metazoa</taxon>
        <taxon>Ecdysozoa</taxon>
        <taxon>Arthropoda</taxon>
        <taxon>Hexapoda</taxon>
        <taxon>Insecta</taxon>
        <taxon>Pterygota</taxon>
        <taxon>Neoptera</taxon>
        <taxon>Paraneoptera</taxon>
        <taxon>Hemiptera</taxon>
        <taxon>Auchenorrhyncha</taxon>
        <taxon>Cercopoidea</taxon>
        <taxon>Clastopteridae</taxon>
        <taxon>Clastoptera</taxon>
    </lineage>
</organism>
<keyword evidence="4" id="KW-0808">Transferase</keyword>
<dbReference type="FunFam" id="1.10.10.10:FF:000123">
    <property type="entry name" value="Histone acetyltransferase"/>
    <property type="match status" value="1"/>
</dbReference>
<dbReference type="Gene3D" id="1.10.10.10">
    <property type="entry name" value="Winged helix-like DNA-binding domain superfamily/Winged helix DNA-binding domain"/>
    <property type="match status" value="1"/>
</dbReference>
<dbReference type="PANTHER" id="PTHR10615">
    <property type="entry name" value="HISTONE ACETYLTRANSFERASE"/>
    <property type="match status" value="1"/>
</dbReference>